<accession>A0A0A4A4U1</accession>
<protein>
    <submittedName>
        <fullName evidence="3">Flavin reductase</fullName>
    </submittedName>
</protein>
<dbReference type="GO" id="GO:0010181">
    <property type="term" value="F:FMN binding"/>
    <property type="evidence" value="ECO:0007669"/>
    <property type="project" value="InterPro"/>
</dbReference>
<dbReference type="Gene3D" id="2.30.110.10">
    <property type="entry name" value="Electron Transport, Fmn-binding Protein, Chain A"/>
    <property type="match status" value="1"/>
</dbReference>
<name>A0A0A4A4U1_9GAMM</name>
<evidence type="ECO:0000313" key="3">
    <source>
        <dbReference type="EMBL" id="KGT92898.1"/>
    </source>
</evidence>
<dbReference type="PANTHER" id="PTHR30466">
    <property type="entry name" value="FLAVIN REDUCTASE"/>
    <property type="match status" value="1"/>
</dbReference>
<proteinExistence type="predicted"/>
<dbReference type="Proteomes" id="UP000030351">
    <property type="component" value="Unassembled WGS sequence"/>
</dbReference>
<evidence type="ECO:0000313" key="4">
    <source>
        <dbReference type="Proteomes" id="UP000030351"/>
    </source>
</evidence>
<dbReference type="InterPro" id="IPR002563">
    <property type="entry name" value="Flavin_Rdtase-like_dom"/>
</dbReference>
<dbReference type="Pfam" id="PF01613">
    <property type="entry name" value="Flavin_Reduct"/>
    <property type="match status" value="1"/>
</dbReference>
<organism evidence="3 4">
    <name type="scientific">Erwinia typographi</name>
    <dbReference type="NCBI Taxonomy" id="371042"/>
    <lineage>
        <taxon>Bacteria</taxon>
        <taxon>Pseudomonadati</taxon>
        <taxon>Pseudomonadota</taxon>
        <taxon>Gammaproteobacteria</taxon>
        <taxon>Enterobacterales</taxon>
        <taxon>Erwiniaceae</taxon>
        <taxon>Erwinia</taxon>
    </lineage>
</organism>
<dbReference type="EMBL" id="JRUQ01000039">
    <property type="protein sequence ID" value="KGT92898.1"/>
    <property type="molecule type" value="Genomic_DNA"/>
</dbReference>
<evidence type="ECO:0000259" key="2">
    <source>
        <dbReference type="SMART" id="SM00903"/>
    </source>
</evidence>
<comment type="caution">
    <text evidence="3">The sequence shown here is derived from an EMBL/GenBank/DDBJ whole genome shotgun (WGS) entry which is preliminary data.</text>
</comment>
<dbReference type="InterPro" id="IPR050268">
    <property type="entry name" value="NADH-dep_flavin_reductase"/>
</dbReference>
<keyword evidence="1" id="KW-0560">Oxidoreductase</keyword>
<gene>
    <name evidence="3" type="ORF">NG99_13270</name>
</gene>
<dbReference type="GO" id="GO:0042602">
    <property type="term" value="F:riboflavin reductase (NADPH) activity"/>
    <property type="evidence" value="ECO:0007669"/>
    <property type="project" value="TreeGrafter"/>
</dbReference>
<dbReference type="SUPFAM" id="SSF50475">
    <property type="entry name" value="FMN-binding split barrel"/>
    <property type="match status" value="1"/>
</dbReference>
<dbReference type="AlphaFoldDB" id="A0A0A4A4U1"/>
<sequence length="170" mass="18561">MTLNNHVRDNFRHSMRRLTATVCVITCQHEGMRYGITATAVTSLCFEPVSVLACINSTSSLLHPLLASGKYCINLLSHNHTAVSQRFSTPLPSDERFATGEWRSNAQGVPYLADAQATLFCELDQTLPYATHHIVIGQVSDCQFSETIAPLLYQNGAYVTSTPLTTAVAG</sequence>
<keyword evidence="4" id="KW-1185">Reference proteome</keyword>
<reference evidence="3 4" key="1">
    <citation type="submission" date="2014-10" db="EMBL/GenBank/DDBJ databases">
        <title>Genome sequence of Erwinia typographi M043b.</title>
        <authorList>
            <person name="Chan K.-G."/>
            <person name="Tan W.-S."/>
        </authorList>
    </citation>
    <scope>NUCLEOTIDE SEQUENCE [LARGE SCALE GENOMIC DNA]</scope>
    <source>
        <strain evidence="3 4">M043b</strain>
    </source>
</reference>
<dbReference type="STRING" id="371042.NG99_13270"/>
<evidence type="ECO:0000256" key="1">
    <source>
        <dbReference type="ARBA" id="ARBA00023002"/>
    </source>
</evidence>
<dbReference type="SMART" id="SM00903">
    <property type="entry name" value="Flavin_Reduct"/>
    <property type="match status" value="1"/>
</dbReference>
<dbReference type="PANTHER" id="PTHR30466:SF1">
    <property type="entry name" value="FMN REDUCTASE (NADH) RUTF"/>
    <property type="match status" value="1"/>
</dbReference>
<dbReference type="eggNOG" id="COG1853">
    <property type="taxonomic scope" value="Bacteria"/>
</dbReference>
<dbReference type="InterPro" id="IPR012349">
    <property type="entry name" value="Split_barrel_FMN-bd"/>
</dbReference>
<feature type="domain" description="Flavin reductase like" evidence="2">
    <location>
        <begin position="15"/>
        <end position="160"/>
    </location>
</feature>